<evidence type="ECO:0000313" key="13">
    <source>
        <dbReference type="Proteomes" id="UP000006755"/>
    </source>
</evidence>
<dbReference type="PATRIC" id="fig|745411.4.peg.3400"/>
<dbReference type="SUPFAM" id="SSF69593">
    <property type="entry name" value="Glycerol-3-phosphate (1)-acyltransferase"/>
    <property type="match status" value="1"/>
</dbReference>
<dbReference type="InterPro" id="IPR045746">
    <property type="entry name" value="ACT14924-like_Acyltransf_dom"/>
</dbReference>
<evidence type="ECO:0000256" key="1">
    <source>
        <dbReference type="ARBA" id="ARBA00005189"/>
    </source>
</evidence>
<dbReference type="EC" id="2.3.2.30" evidence="7"/>
<reference evidence="12 13" key="1">
    <citation type="journal article" date="2012" name="J. Bacteriol.">
        <title>Genome Sequence of Gallaecimonas xiamenensis Type Strain 3-C-1.</title>
        <authorList>
            <person name="Lai Q."/>
            <person name="Wang L."/>
            <person name="Wang W."/>
            <person name="Shao Z."/>
        </authorList>
    </citation>
    <scope>NUCLEOTIDE SEQUENCE [LARGE SCALE GENOMIC DNA]</scope>
    <source>
        <strain evidence="12 13">3-C-1</strain>
    </source>
</reference>
<dbReference type="SUPFAM" id="SSF55729">
    <property type="entry name" value="Acyl-CoA N-acyltransferases (Nat)"/>
    <property type="match status" value="1"/>
</dbReference>
<evidence type="ECO:0000256" key="10">
    <source>
        <dbReference type="ARBA" id="ARBA00047785"/>
    </source>
</evidence>
<evidence type="ECO:0000313" key="12">
    <source>
        <dbReference type="EMBL" id="EKE68280.1"/>
    </source>
</evidence>
<name>K2JT13_9GAMM</name>
<evidence type="ECO:0000256" key="9">
    <source>
        <dbReference type="ARBA" id="ARBA00045724"/>
    </source>
</evidence>
<comment type="catalytic activity">
    <reaction evidence="10">
        <text>a (3R)-hydroxyacyl-[ACP] + L-ornithine = a lyso-ornithine lipid + holo-[ACP] + H(+)</text>
        <dbReference type="Rhea" id="RHEA:20633"/>
        <dbReference type="Rhea" id="RHEA-COMP:9685"/>
        <dbReference type="Rhea" id="RHEA-COMP:9945"/>
        <dbReference type="ChEBI" id="CHEBI:15378"/>
        <dbReference type="ChEBI" id="CHEBI:46911"/>
        <dbReference type="ChEBI" id="CHEBI:64479"/>
        <dbReference type="ChEBI" id="CHEBI:78827"/>
        <dbReference type="ChEBI" id="CHEBI:138482"/>
        <dbReference type="EC" id="2.3.2.30"/>
    </reaction>
    <physiologicalReaction direction="left-to-right" evidence="10">
        <dbReference type="Rhea" id="RHEA:20634"/>
    </physiologicalReaction>
</comment>
<keyword evidence="13" id="KW-1185">Reference proteome</keyword>
<evidence type="ECO:0000259" key="11">
    <source>
        <dbReference type="SMART" id="SM00563"/>
    </source>
</evidence>
<keyword evidence="5 12" id="KW-0012">Acyltransferase</keyword>
<dbReference type="OrthoDB" id="1113830at2"/>
<evidence type="ECO:0000256" key="4">
    <source>
        <dbReference type="ARBA" id="ARBA00023098"/>
    </source>
</evidence>
<dbReference type="GO" id="GO:0006629">
    <property type="term" value="P:lipid metabolic process"/>
    <property type="evidence" value="ECO:0007669"/>
    <property type="project" value="UniProtKB-KW"/>
</dbReference>
<dbReference type="InterPro" id="IPR052351">
    <property type="entry name" value="Ornithine_N-alpha-AT"/>
</dbReference>
<comment type="pathway">
    <text evidence="1">Lipid metabolism.</text>
</comment>
<dbReference type="EMBL" id="AMRI01000032">
    <property type="protein sequence ID" value="EKE68280.1"/>
    <property type="molecule type" value="Genomic_DNA"/>
</dbReference>
<sequence length="568" mass="64886">MFTVEKVLERHFPQLPYKKVLTPVLRQLLHEKDFQDFAQAYPHIKGWDFIEGVLDYFDFGYRVADREKERIPATGRVIIIANHPIGSLDGLALLKLVGEFRRDVKVVANALLSEVEPLRPLLCPVNNMIGSTHKSQFLAIQDHLDQDGAVIIFPAGEVSRLRPQGVRDTRWRAGFLRLARHCKAPLLPLRLEARNSAIFYSTSMLYKPLATTLLVQEMFKQKHKRLQVHVGELIPLSQLEGVQALPMRTQVKLFKKHLYRLGTPKKLPFKTETAIAQREDRQALMEVLEQCQRLGQTPDGMQIFLYHFASDCPLMREIGRLREIAFRAVGEGTGRRRDTDRFDVDYLHLVLWDPKRLEIAGAYRLADAAKLGRCGLYSQTLFDYGPDMDPILAEGLELGRSFVQPAYWGKRALDYLWLGIGAFLAQNPQYRYLFGPVSLSANFPPAARDLMVYFYRLYFGKESLSTRHRSPYQLDPSTLADLTATFKGDDYKHDFVLLKDKLASMGVSVPTLYKQYAEVCEPGGVRFLDFGVDPDFGDCVDGLVLVDVEQLKPQKRARYIDAHQPQQA</sequence>
<evidence type="ECO:0000256" key="8">
    <source>
        <dbReference type="ARBA" id="ARBA00039866"/>
    </source>
</evidence>
<comment type="caution">
    <text evidence="12">The sequence shown here is derived from an EMBL/GenBank/DDBJ whole genome shotgun (WGS) entry which is preliminary data.</text>
</comment>
<keyword evidence="2" id="KW-0444">Lipid biosynthesis</keyword>
<dbReference type="eggNOG" id="COG0204">
    <property type="taxonomic scope" value="Bacteria"/>
</dbReference>
<accession>K2JT13</accession>
<comment type="function">
    <text evidence="9">Catalyzes the first step in the biosynthesis of ornithine lipids, which are phosphorus-free membrane lipids. Catalyzes the 3-hydroxyacyl-acyl carrier protein-dependent acylation of ornithine to form lyso-ornithine lipid (LOL).</text>
</comment>
<dbReference type="Proteomes" id="UP000006755">
    <property type="component" value="Unassembled WGS sequence"/>
</dbReference>
<dbReference type="InterPro" id="IPR002123">
    <property type="entry name" value="Plipid/glycerol_acylTrfase"/>
</dbReference>
<dbReference type="Pfam" id="PF13444">
    <property type="entry name" value="Acetyltransf_5"/>
    <property type="match status" value="1"/>
</dbReference>
<dbReference type="InterPro" id="IPR016181">
    <property type="entry name" value="Acyl_CoA_acyltransferase"/>
</dbReference>
<keyword evidence="3 12" id="KW-0808">Transferase</keyword>
<evidence type="ECO:0000256" key="3">
    <source>
        <dbReference type="ARBA" id="ARBA00022679"/>
    </source>
</evidence>
<keyword evidence="4" id="KW-0443">Lipid metabolism</keyword>
<protein>
    <recommendedName>
        <fullName evidence="8">L-ornithine N(alpha)-acyltransferase</fullName>
        <ecNumber evidence="7">2.3.2.30</ecNumber>
    </recommendedName>
</protein>
<dbReference type="SMART" id="SM00563">
    <property type="entry name" value="PlsC"/>
    <property type="match status" value="1"/>
</dbReference>
<dbReference type="RefSeq" id="WP_008486408.1">
    <property type="nucleotide sequence ID" value="NZ_AMRI01000032.1"/>
</dbReference>
<evidence type="ECO:0000256" key="5">
    <source>
        <dbReference type="ARBA" id="ARBA00023315"/>
    </source>
</evidence>
<dbReference type="Pfam" id="PF19576">
    <property type="entry name" value="Acyltransf_2"/>
    <property type="match status" value="1"/>
</dbReference>
<evidence type="ECO:0000256" key="2">
    <source>
        <dbReference type="ARBA" id="ARBA00022516"/>
    </source>
</evidence>
<proteinExistence type="inferred from homology"/>
<evidence type="ECO:0000256" key="7">
    <source>
        <dbReference type="ARBA" id="ARBA00039058"/>
    </source>
</evidence>
<dbReference type="STRING" id="745411.B3C1_17272"/>
<feature type="domain" description="Phospholipid/glycerol acyltransferase" evidence="11">
    <location>
        <begin position="77"/>
        <end position="194"/>
    </location>
</feature>
<gene>
    <name evidence="12" type="ORF">B3C1_17272</name>
</gene>
<dbReference type="GO" id="GO:0043810">
    <property type="term" value="F:ornithine-acyl [acyl carrier protein] N-acyltransferase activity"/>
    <property type="evidence" value="ECO:0007669"/>
    <property type="project" value="UniProtKB-EC"/>
</dbReference>
<evidence type="ECO:0000256" key="6">
    <source>
        <dbReference type="ARBA" id="ARBA00038095"/>
    </source>
</evidence>
<dbReference type="PANTHER" id="PTHR37323:SF1">
    <property type="entry name" value="L-ORNITHINE N(ALPHA)-ACYLTRANSFERASE"/>
    <property type="match status" value="1"/>
</dbReference>
<dbReference type="AlphaFoldDB" id="K2JT13"/>
<organism evidence="12 13">
    <name type="scientific">Gallaecimonas xiamenensis 3-C-1</name>
    <dbReference type="NCBI Taxonomy" id="745411"/>
    <lineage>
        <taxon>Bacteria</taxon>
        <taxon>Pseudomonadati</taxon>
        <taxon>Pseudomonadota</taxon>
        <taxon>Gammaproteobacteria</taxon>
        <taxon>Enterobacterales</taxon>
        <taxon>Gallaecimonadaceae</taxon>
        <taxon>Gallaecimonas</taxon>
    </lineage>
</organism>
<dbReference type="PANTHER" id="PTHR37323">
    <property type="entry name" value="GCN5-RELATED N-ACETYLTRANSFERASE"/>
    <property type="match status" value="1"/>
</dbReference>
<dbReference type="eggNOG" id="COG3176">
    <property type="taxonomic scope" value="Bacteria"/>
</dbReference>
<comment type="similarity">
    <text evidence="6">Belongs to the acetyltransferase family. OlsB subfamily.</text>
</comment>